<evidence type="ECO:0000256" key="2">
    <source>
        <dbReference type="SAM" id="SignalP"/>
    </source>
</evidence>
<sequence>MHLTITRISLLFFLLALSVTGYSQEEASSETAETAPSAVSLYNEGLEKLKAKEFEAALPLLVDAIAAADTTSETDVKVIGLAQRNGAIAAYYVGTGQRKAEELEKAIETYQLGIEYNPDFYANHIGLAQALDDNEQKVEAVSAYMKAAEVCNMSEKTKDKVESMENKATNTVIRLFLDDKVDETLAAAEAFLALKETSDVLTYKAKALAAKGDNSGALAAADKAVAMVSEAANKDLVYFTKGEIHQALGQNDAAIESYKMAGGKYADAAQYKISELEK</sequence>
<dbReference type="EMBL" id="PDUD01000053">
    <property type="protein sequence ID" value="PHN01546.1"/>
    <property type="molecule type" value="Genomic_DNA"/>
</dbReference>
<dbReference type="Proteomes" id="UP000223913">
    <property type="component" value="Unassembled WGS sequence"/>
</dbReference>
<feature type="repeat" description="TPR" evidence="1">
    <location>
        <begin position="87"/>
        <end position="120"/>
    </location>
</feature>
<accession>A0A2D0MZJ5</accession>
<organism evidence="3 4">
    <name type="scientific">Flavilitoribacter nigricans (strain ATCC 23147 / DSM 23189 / NBRC 102662 / NCIMB 1420 / SS-2)</name>
    <name type="common">Lewinella nigricans</name>
    <dbReference type="NCBI Taxonomy" id="1122177"/>
    <lineage>
        <taxon>Bacteria</taxon>
        <taxon>Pseudomonadati</taxon>
        <taxon>Bacteroidota</taxon>
        <taxon>Saprospiria</taxon>
        <taxon>Saprospirales</taxon>
        <taxon>Lewinellaceae</taxon>
        <taxon>Flavilitoribacter</taxon>
    </lineage>
</organism>
<dbReference type="RefSeq" id="WP_099155080.1">
    <property type="nucleotide sequence ID" value="NZ_PDUD01000053.1"/>
</dbReference>
<dbReference type="PROSITE" id="PS50005">
    <property type="entry name" value="TPR"/>
    <property type="match status" value="1"/>
</dbReference>
<dbReference type="AlphaFoldDB" id="A0A2D0MZJ5"/>
<dbReference type="SMART" id="SM00028">
    <property type="entry name" value="TPR"/>
    <property type="match status" value="5"/>
</dbReference>
<reference evidence="3 4" key="1">
    <citation type="submission" date="2017-10" db="EMBL/GenBank/DDBJ databases">
        <title>The draft genome sequence of Lewinella nigricans NBRC 102662.</title>
        <authorList>
            <person name="Wang K."/>
        </authorList>
    </citation>
    <scope>NUCLEOTIDE SEQUENCE [LARGE SCALE GENOMIC DNA]</scope>
    <source>
        <strain evidence="3 4">NBRC 102662</strain>
    </source>
</reference>
<dbReference type="Pfam" id="PF13181">
    <property type="entry name" value="TPR_8"/>
    <property type="match status" value="1"/>
</dbReference>
<keyword evidence="1" id="KW-0802">TPR repeat</keyword>
<keyword evidence="4" id="KW-1185">Reference proteome</keyword>
<feature type="chain" id="PRO_5012180809" evidence="2">
    <location>
        <begin position="24"/>
        <end position="278"/>
    </location>
</feature>
<dbReference type="Gene3D" id="1.25.40.10">
    <property type="entry name" value="Tetratricopeptide repeat domain"/>
    <property type="match status" value="2"/>
</dbReference>
<feature type="signal peptide" evidence="2">
    <location>
        <begin position="1"/>
        <end position="23"/>
    </location>
</feature>
<dbReference type="InterPro" id="IPR019734">
    <property type="entry name" value="TPR_rpt"/>
</dbReference>
<protein>
    <submittedName>
        <fullName evidence="3">Uncharacterized protein</fullName>
    </submittedName>
</protein>
<comment type="caution">
    <text evidence="3">The sequence shown here is derived from an EMBL/GenBank/DDBJ whole genome shotgun (WGS) entry which is preliminary data.</text>
</comment>
<evidence type="ECO:0000256" key="1">
    <source>
        <dbReference type="PROSITE-ProRule" id="PRU00339"/>
    </source>
</evidence>
<evidence type="ECO:0000313" key="3">
    <source>
        <dbReference type="EMBL" id="PHN01546.1"/>
    </source>
</evidence>
<evidence type="ECO:0000313" key="4">
    <source>
        <dbReference type="Proteomes" id="UP000223913"/>
    </source>
</evidence>
<name>A0A2D0MZJ5_FLAN2</name>
<proteinExistence type="predicted"/>
<keyword evidence="2" id="KW-0732">Signal</keyword>
<dbReference type="InterPro" id="IPR011990">
    <property type="entry name" value="TPR-like_helical_dom_sf"/>
</dbReference>
<gene>
    <name evidence="3" type="ORF">CRP01_36720</name>
</gene>
<dbReference type="OrthoDB" id="1492648at2"/>
<dbReference type="SUPFAM" id="SSF48452">
    <property type="entry name" value="TPR-like"/>
    <property type="match status" value="1"/>
</dbReference>